<feature type="chain" id="PRO_5042173120" description="Smr domain-containing protein" evidence="2">
    <location>
        <begin position="18"/>
        <end position="267"/>
    </location>
</feature>
<proteinExistence type="predicted"/>
<dbReference type="Proteomes" id="UP001213000">
    <property type="component" value="Unassembled WGS sequence"/>
</dbReference>
<evidence type="ECO:0000313" key="5">
    <source>
        <dbReference type="Proteomes" id="UP001213000"/>
    </source>
</evidence>
<dbReference type="Pfam" id="PF08590">
    <property type="entry name" value="DUF1771"/>
    <property type="match status" value="1"/>
</dbReference>
<dbReference type="SUPFAM" id="SSF160443">
    <property type="entry name" value="SMR domain-like"/>
    <property type="match status" value="1"/>
</dbReference>
<evidence type="ECO:0000259" key="3">
    <source>
        <dbReference type="PROSITE" id="PS50828"/>
    </source>
</evidence>
<dbReference type="InterPro" id="IPR036063">
    <property type="entry name" value="Smr_dom_sf"/>
</dbReference>
<dbReference type="AlphaFoldDB" id="A0AAD5YSR1"/>
<feature type="region of interest" description="Disordered" evidence="1">
    <location>
        <begin position="18"/>
        <end position="80"/>
    </location>
</feature>
<dbReference type="InterPro" id="IPR053020">
    <property type="entry name" value="Smr_domain_protein"/>
</dbReference>
<dbReference type="InterPro" id="IPR013899">
    <property type="entry name" value="DUF1771"/>
</dbReference>
<name>A0AAD5YSR1_9AGAR</name>
<dbReference type="Pfam" id="PF01713">
    <property type="entry name" value="Smr"/>
    <property type="match status" value="1"/>
</dbReference>
<evidence type="ECO:0000256" key="1">
    <source>
        <dbReference type="SAM" id="MobiDB-lite"/>
    </source>
</evidence>
<feature type="signal peptide" evidence="2">
    <location>
        <begin position="1"/>
        <end position="17"/>
    </location>
</feature>
<organism evidence="4 5">
    <name type="scientific">Leucocoprinus birnbaumii</name>
    <dbReference type="NCBI Taxonomy" id="56174"/>
    <lineage>
        <taxon>Eukaryota</taxon>
        <taxon>Fungi</taxon>
        <taxon>Dikarya</taxon>
        <taxon>Basidiomycota</taxon>
        <taxon>Agaricomycotina</taxon>
        <taxon>Agaricomycetes</taxon>
        <taxon>Agaricomycetidae</taxon>
        <taxon>Agaricales</taxon>
        <taxon>Agaricineae</taxon>
        <taxon>Agaricaceae</taxon>
        <taxon>Leucocoprinus</taxon>
    </lineage>
</organism>
<comment type="caution">
    <text evidence="4">The sequence shown here is derived from an EMBL/GenBank/DDBJ whole genome shotgun (WGS) entry which is preliminary data.</text>
</comment>
<protein>
    <recommendedName>
        <fullName evidence="3">Smr domain-containing protein</fullName>
    </recommendedName>
</protein>
<dbReference type="PANTHER" id="PTHR47417">
    <property type="entry name" value="SMR DOMAIN-CONTAINING PROTEIN YPL199C"/>
    <property type="match status" value="1"/>
</dbReference>
<dbReference type="Gene3D" id="3.30.1370.110">
    <property type="match status" value="1"/>
</dbReference>
<gene>
    <name evidence="4" type="ORF">NP233_g3545</name>
</gene>
<dbReference type="InterPro" id="IPR002625">
    <property type="entry name" value="Smr_dom"/>
</dbReference>
<accession>A0AAD5YSR1</accession>
<reference evidence="4" key="1">
    <citation type="submission" date="2022-07" db="EMBL/GenBank/DDBJ databases">
        <title>Genome Sequence of Leucocoprinus birnbaumii.</title>
        <authorList>
            <person name="Buettner E."/>
        </authorList>
    </citation>
    <scope>NUCLEOTIDE SEQUENCE</scope>
    <source>
        <strain evidence="4">VT141</strain>
    </source>
</reference>
<keyword evidence="5" id="KW-1185">Reference proteome</keyword>
<evidence type="ECO:0000256" key="2">
    <source>
        <dbReference type="SAM" id="SignalP"/>
    </source>
</evidence>
<keyword evidence="2" id="KW-0732">Signal</keyword>
<dbReference type="PANTHER" id="PTHR47417:SF1">
    <property type="entry name" value="SMR DOMAIN-CONTAINING PROTEIN YPL199C"/>
    <property type="match status" value="1"/>
</dbReference>
<dbReference type="EMBL" id="JANIEX010000171">
    <property type="protein sequence ID" value="KAJ3571770.1"/>
    <property type="molecule type" value="Genomic_DNA"/>
</dbReference>
<evidence type="ECO:0000313" key="4">
    <source>
        <dbReference type="EMBL" id="KAJ3571770.1"/>
    </source>
</evidence>
<dbReference type="SMART" id="SM01162">
    <property type="entry name" value="DUF1771"/>
    <property type="match status" value="1"/>
</dbReference>
<sequence>MLGILKAIISFVCGVTQQPTHEQAPPPQVQQQHQYPPPQQQPWQRPPAEHKPQHGPSKPHRPPVQRPQQHPAPQRPPHHYSKDQILINQQNPHYVSLRSRANEEGDAMAKCFEESHQAYSNRDGALAKELSNKGKQHQKRMEELNKQASDWIFVENNKDSQAHEVDLHGLYVKEAITYTDLALQQARARGDKEIHLIVGKGLHSKNGAAKLKPAIEELMHKYQLSAELDPNNSGVLIVQLDSSTRRGVGADEITRRLERSDDGCIIM</sequence>
<feature type="domain" description="Smr" evidence="3">
    <location>
        <begin position="165"/>
        <end position="241"/>
    </location>
</feature>
<dbReference type="PROSITE" id="PS50828">
    <property type="entry name" value="SMR"/>
    <property type="match status" value="1"/>
</dbReference>
<dbReference type="SMART" id="SM00463">
    <property type="entry name" value="SMR"/>
    <property type="match status" value="1"/>
</dbReference>